<reference evidence="1 2" key="1">
    <citation type="journal article" date="2013" name="Proc. Natl. Acad. Sci. U.S.A.">
        <title>Twelve previously unknown phage genera are ubiquitous in global oceans.</title>
        <authorList>
            <person name="Holmfeldt K."/>
            <person name="Solonenko N."/>
            <person name="Shah M."/>
            <person name="Corrier K."/>
            <person name="Riemann L."/>
            <person name="Verberkmoes N.C."/>
            <person name="Sullivan M.B."/>
        </authorList>
    </citation>
    <scope>NUCLEOTIDE SEQUENCE [LARGE SCALE GENOMIC DNA]</scope>
    <source>
        <strain evidence="1">Phi19:1</strain>
    </source>
</reference>
<proteinExistence type="predicted"/>
<dbReference type="EMBL" id="KC821607">
    <property type="protein sequence ID" value="AGO47384.1"/>
    <property type="molecule type" value="Genomic_DNA"/>
</dbReference>
<dbReference type="RefSeq" id="YP_008241787.1">
    <property type="nucleotide sequence ID" value="NC_021799.1"/>
</dbReference>
<name>R9ZW12_9CAUD</name>
<evidence type="ECO:0000313" key="1">
    <source>
        <dbReference type="EMBL" id="AGO47384.1"/>
    </source>
</evidence>
<gene>
    <name evidence="1" type="ORF">Phi19:1_gp094</name>
</gene>
<keyword evidence="2" id="KW-1185">Reference proteome</keyword>
<sequence length="153" mass="17608">MATIAQASQNWSRIANQAYLTSILLKSIKETESIAISLQKQQLEEGYNNEEQEIGRYKAASQAIYESEGRTSNKPKIEGELFNFDDTGDFLEGIQLKFTNKDVSFFSTDSKTPELISKYRNLFGLDPYNFRNYIVNSVLPKFIFQLRKDLKLI</sequence>
<accession>R9ZW12</accession>
<dbReference type="KEGG" id="vg:16880869"/>
<organism evidence="1 2">
    <name type="scientific">Cellulophaga phage phi19:1</name>
    <dbReference type="NCBI Taxonomy" id="1327970"/>
    <lineage>
        <taxon>Viruses</taxon>
        <taxon>Duplodnaviria</taxon>
        <taxon>Heunggongvirae</taxon>
        <taxon>Uroviricota</taxon>
        <taxon>Caudoviricetes</taxon>
        <taxon>Assiduviridae</taxon>
        <taxon>Cellubavirus</taxon>
        <taxon>Cellubavirus phi19una</taxon>
    </lineage>
</organism>
<reference evidence="2" key="2">
    <citation type="submission" date="2013-03" db="EMBL/GenBank/DDBJ databases">
        <title>The Cellulophaga phages: a novel, diverse, and globally ubiquitous model system.</title>
        <authorList>
            <person name="Holmfeldt K."/>
            <person name="Solonenko N."/>
            <person name="Shah M."/>
            <person name="Corrier K."/>
            <person name="Riemann L."/>
            <person name="VerBerkmoes N.C."/>
            <person name="Sullivan M.B."/>
        </authorList>
    </citation>
    <scope>NUCLEOTIDE SEQUENCE [LARGE SCALE GENOMIC DNA]</scope>
</reference>
<protein>
    <submittedName>
        <fullName evidence="1">Structural protein</fullName>
    </submittedName>
</protein>
<dbReference type="GeneID" id="16880869"/>
<dbReference type="Proteomes" id="UP000014730">
    <property type="component" value="Segment"/>
</dbReference>
<evidence type="ECO:0000313" key="2">
    <source>
        <dbReference type="Proteomes" id="UP000014730"/>
    </source>
</evidence>